<evidence type="ECO:0000256" key="1">
    <source>
        <dbReference type="SAM" id="SignalP"/>
    </source>
</evidence>
<proteinExistence type="predicted"/>
<name>D5P9A9_9MYCO</name>
<accession>D5P9A9</accession>
<keyword evidence="3" id="KW-1185">Reference proteome</keyword>
<evidence type="ECO:0000313" key="2">
    <source>
        <dbReference type="EMBL" id="EFG77391.1"/>
    </source>
</evidence>
<keyword evidence="1" id="KW-0732">Signal</keyword>
<protein>
    <submittedName>
        <fullName evidence="2">Uncharacterized protein</fullName>
    </submittedName>
</protein>
<reference evidence="2 3" key="1">
    <citation type="submission" date="2010-04" db="EMBL/GenBank/DDBJ databases">
        <authorList>
            <person name="Muzny D."/>
            <person name="Qin X."/>
            <person name="Deng J."/>
            <person name="Jiang H."/>
            <person name="Liu Y."/>
            <person name="Qu J."/>
            <person name="Song X.-Z."/>
            <person name="Zhang L."/>
            <person name="Thornton R."/>
            <person name="Coyle M."/>
            <person name="Francisco L."/>
            <person name="Jackson L."/>
            <person name="Javaid M."/>
            <person name="Korchina V."/>
            <person name="Kovar C."/>
            <person name="Mata R."/>
            <person name="Mathew T."/>
            <person name="Ngo R."/>
            <person name="Nguyen L."/>
            <person name="Nguyen N."/>
            <person name="Okwuonu G."/>
            <person name="Ongeri F."/>
            <person name="Pham C."/>
            <person name="Simmons D."/>
            <person name="Wilczek-Boney K."/>
            <person name="Hale W."/>
            <person name="Jakkamsetti A."/>
            <person name="Pham P."/>
            <person name="Ruth R."/>
            <person name="San Lucas F."/>
            <person name="Warren J."/>
            <person name="Zhang J."/>
            <person name="Zhao Z."/>
            <person name="Zhou C."/>
            <person name="Zhu D."/>
            <person name="Lee S."/>
            <person name="Bess C."/>
            <person name="Blankenburg K."/>
            <person name="Forbes L."/>
            <person name="Fu Q."/>
            <person name="Gubbala S."/>
            <person name="Hirani K."/>
            <person name="Jayaseelan J.C."/>
            <person name="Lara F."/>
            <person name="Munidasa M."/>
            <person name="Palculict T."/>
            <person name="Patil S."/>
            <person name="Pu L.-L."/>
            <person name="Saada N."/>
            <person name="Tang L."/>
            <person name="Weissenberger G."/>
            <person name="Zhu Y."/>
            <person name="Hemphill L."/>
            <person name="Shang Y."/>
            <person name="Youmans B."/>
            <person name="Ayvaz T."/>
            <person name="Ross M."/>
            <person name="Santibanez J."/>
            <person name="Aqrawi P."/>
            <person name="Gross S."/>
            <person name="Joshi V."/>
            <person name="Fowler G."/>
            <person name="Nazareth L."/>
            <person name="Reid J."/>
            <person name="Worley K."/>
            <person name="Petrosino J."/>
            <person name="Highlander S."/>
            <person name="Gibbs R."/>
        </authorList>
    </citation>
    <scope>NUCLEOTIDE SEQUENCE [LARGE SCALE GENOMIC DNA]</scope>
    <source>
        <strain evidence="2 3">ATCC BAA-614</strain>
    </source>
</reference>
<feature type="chain" id="PRO_5003074809" evidence="1">
    <location>
        <begin position="22"/>
        <end position="65"/>
    </location>
</feature>
<dbReference type="AlphaFoldDB" id="D5P9A9"/>
<evidence type="ECO:0000313" key="3">
    <source>
        <dbReference type="Proteomes" id="UP000003653"/>
    </source>
</evidence>
<gene>
    <name evidence="2" type="ORF">HMPREF0591_2783</name>
</gene>
<comment type="caution">
    <text evidence="2">The sequence shown here is derived from an EMBL/GenBank/DDBJ whole genome shotgun (WGS) entry which is preliminary data.</text>
</comment>
<dbReference type="Proteomes" id="UP000003653">
    <property type="component" value="Unassembled WGS sequence"/>
</dbReference>
<sequence length="65" mass="6522">MYTLTRLGTSAAVATSMTAGAITLGGATAGAESGTTVVLDNYLRRCDFSRVSVAPQVPSPMLGTG</sequence>
<organism evidence="2 3">
    <name type="scientific">Mycobacterium parascrofulaceum ATCC BAA-614</name>
    <dbReference type="NCBI Taxonomy" id="525368"/>
    <lineage>
        <taxon>Bacteria</taxon>
        <taxon>Bacillati</taxon>
        <taxon>Actinomycetota</taxon>
        <taxon>Actinomycetes</taxon>
        <taxon>Mycobacteriales</taxon>
        <taxon>Mycobacteriaceae</taxon>
        <taxon>Mycobacterium</taxon>
        <taxon>Mycobacterium simiae complex</taxon>
    </lineage>
</organism>
<dbReference type="EMBL" id="ADNV01000221">
    <property type="protein sequence ID" value="EFG77391.1"/>
    <property type="molecule type" value="Genomic_DNA"/>
</dbReference>
<feature type="signal peptide" evidence="1">
    <location>
        <begin position="1"/>
        <end position="21"/>
    </location>
</feature>
<dbReference type="HOGENOM" id="CLU_2845154_0_0_11"/>